<dbReference type="Proteomes" id="UP000008281">
    <property type="component" value="Unassembled WGS sequence"/>
</dbReference>
<dbReference type="AlphaFoldDB" id="E3M9H2"/>
<protein>
    <recommendedName>
        <fullName evidence="5">Zinc finger PHD-type domain-containing protein</fullName>
    </recommendedName>
</protein>
<evidence type="ECO:0000256" key="1">
    <source>
        <dbReference type="SAM" id="Coils"/>
    </source>
</evidence>
<feature type="region of interest" description="Disordered" evidence="2">
    <location>
        <begin position="1"/>
        <end position="27"/>
    </location>
</feature>
<proteinExistence type="predicted"/>
<organism evidence="4">
    <name type="scientific">Caenorhabditis remanei</name>
    <name type="common">Caenorhabditis vulgaris</name>
    <dbReference type="NCBI Taxonomy" id="31234"/>
    <lineage>
        <taxon>Eukaryota</taxon>
        <taxon>Metazoa</taxon>
        <taxon>Ecdysozoa</taxon>
        <taxon>Nematoda</taxon>
        <taxon>Chromadorea</taxon>
        <taxon>Rhabditida</taxon>
        <taxon>Rhabditina</taxon>
        <taxon>Rhabditomorpha</taxon>
        <taxon>Rhabditoidea</taxon>
        <taxon>Rhabditidae</taxon>
        <taxon>Peloderinae</taxon>
        <taxon>Caenorhabditis</taxon>
    </lineage>
</organism>
<name>E3M9H2_CAERE</name>
<keyword evidence="4" id="KW-1185">Reference proteome</keyword>
<gene>
    <name evidence="3" type="ORF">CRE_14674</name>
</gene>
<evidence type="ECO:0000313" key="4">
    <source>
        <dbReference type="Proteomes" id="UP000008281"/>
    </source>
</evidence>
<dbReference type="InParanoid" id="E3M9H2"/>
<evidence type="ECO:0000313" key="3">
    <source>
        <dbReference type="EMBL" id="EFO96346.1"/>
    </source>
</evidence>
<feature type="coiled-coil region" evidence="1">
    <location>
        <begin position="28"/>
        <end position="125"/>
    </location>
</feature>
<evidence type="ECO:0008006" key="5">
    <source>
        <dbReference type="Google" id="ProtNLM"/>
    </source>
</evidence>
<dbReference type="OrthoDB" id="5872610at2759"/>
<dbReference type="Pfam" id="PF06918">
    <property type="entry name" value="DUF1280"/>
    <property type="match status" value="1"/>
</dbReference>
<dbReference type="EMBL" id="DS268430">
    <property type="protein sequence ID" value="EFO96346.1"/>
    <property type="molecule type" value="Genomic_DNA"/>
</dbReference>
<dbReference type="PANTHER" id="PTHR31424">
    <property type="entry name" value="PROTEIN CBG23806"/>
    <property type="match status" value="1"/>
</dbReference>
<dbReference type="HOGENOM" id="CLU_015719_2_0_1"/>
<accession>E3M9H2</accession>
<feature type="coiled-coil region" evidence="1">
    <location>
        <begin position="523"/>
        <end position="550"/>
    </location>
</feature>
<dbReference type="PANTHER" id="PTHR31424:SF3">
    <property type="entry name" value="RING-TYPE DOMAIN-CONTAINING PROTEIN"/>
    <property type="match status" value="1"/>
</dbReference>
<reference evidence="3" key="1">
    <citation type="submission" date="2007-07" db="EMBL/GenBank/DDBJ databases">
        <title>PCAP assembly of the Caenorhabditis remanei genome.</title>
        <authorList>
            <consortium name="The Caenorhabditis remanei Sequencing Consortium"/>
            <person name="Wilson R.K."/>
        </authorList>
    </citation>
    <scope>NUCLEOTIDE SEQUENCE [LARGE SCALE GENOMIC DNA]</scope>
    <source>
        <strain evidence="3">PB4641</strain>
    </source>
</reference>
<dbReference type="eggNOG" id="ENOG502QRBM">
    <property type="taxonomic scope" value="Eukaryota"/>
</dbReference>
<evidence type="ECO:0000256" key="2">
    <source>
        <dbReference type="SAM" id="MobiDB-lite"/>
    </source>
</evidence>
<sequence length="859" mass="98274">MTDKRAMQTRKRFLDEDDEDENRSENCKRQLREENAILTKKVTTLETNLSDLQSLLLQKDAEMKFLEDEKNKLALSQKLLEEKLKNTISELEQTNRSLQLRNNEISNIRRENQKKDELNDFLRKQWQASESSSTEILRESALAKTAEVQMRKKSLEMKNQLSALKLKSPSGGAKLKKYGDIRKNDTKIARVKRILDCVKNDIGEQDLDAFITDFCNYVAKNPTFSFKTCLTAMESFVAVVKFKFSDTMLKDLKSFLTDHLGHDIFVSRKEIDDLKKLHSTIDDYDITTREMVKKVGSREVTVKSAVVKARDVSSLIKRRLERLSDNNMLRFKNESDPVKIGFGGDKGGSHTKLVISFGNIDTPNNPHSLLLIGMFEGSDDYKSLDEHMASVFEMVNQITSLTYKEHGIEVTRPVLIIPNGDCKYLSAILGHPGQASSTPCFSCKLSWSCRAPHATLLGDFDFSIQADQYEPSDLKRPLLNVEPSSVAPPALHVILGIVQSYVMNPLVALCNVLDYGDELPEDLKDQKKMLRSLEQEQQEYSDRVESLQCSLRTIDSLLEVVEKTKTSAKKTIDISSKCEADFCLIPFCRNTEFRHSDSFVCDSCNKTIHNVCCFVLDTSAETSTTCLDCRFSFANLEDRFDLLSETREKTYQQLDNDYDVLKHVKIDREKLQSLFSETKETRKRLEAVLESIGCGHRTWYQQLTGNQARKLLREENIRRVLSVFPPNSSDKLQLIEDIMIDLSRIMSAGDNREKTDEEIDEIQEILWNLESNMKTAFPSATVTPKLHLLFAHWVPFLRIHRSLGHLTEQGLEHMHAIVNSLHAKFAAVTNPEAKAALIVKHFANFNYLFDTKQSWFKCE</sequence>
<keyword evidence="1" id="KW-0175">Coiled coil</keyword>
<dbReference type="OMA" id="QIANIDC"/>
<dbReference type="InterPro" id="IPR009689">
    <property type="entry name" value="DUF1280"/>
</dbReference>